<reference evidence="2" key="1">
    <citation type="journal article" date="2020" name="Stud. Mycol.">
        <title>101 Dothideomycetes genomes: a test case for predicting lifestyles and emergence of pathogens.</title>
        <authorList>
            <person name="Haridas S."/>
            <person name="Albert R."/>
            <person name="Binder M."/>
            <person name="Bloem J."/>
            <person name="Labutti K."/>
            <person name="Salamov A."/>
            <person name="Andreopoulos B."/>
            <person name="Baker S."/>
            <person name="Barry K."/>
            <person name="Bills G."/>
            <person name="Bluhm B."/>
            <person name="Cannon C."/>
            <person name="Castanera R."/>
            <person name="Culley D."/>
            <person name="Daum C."/>
            <person name="Ezra D."/>
            <person name="Gonzalez J."/>
            <person name="Henrissat B."/>
            <person name="Kuo A."/>
            <person name="Liang C."/>
            <person name="Lipzen A."/>
            <person name="Lutzoni F."/>
            <person name="Magnuson J."/>
            <person name="Mondo S."/>
            <person name="Nolan M."/>
            <person name="Ohm R."/>
            <person name="Pangilinan J."/>
            <person name="Park H.-J."/>
            <person name="Ramirez L."/>
            <person name="Alfaro M."/>
            <person name="Sun H."/>
            <person name="Tritt A."/>
            <person name="Yoshinaga Y."/>
            <person name="Zwiers L.-H."/>
            <person name="Turgeon B."/>
            <person name="Goodwin S."/>
            <person name="Spatafora J."/>
            <person name="Crous P."/>
            <person name="Grigoriev I."/>
        </authorList>
    </citation>
    <scope>NUCLEOTIDE SEQUENCE</scope>
    <source>
        <strain evidence="2">CBS 119687</strain>
    </source>
</reference>
<organism evidence="2 3">
    <name type="scientific">Dothidotthia symphoricarpi CBS 119687</name>
    <dbReference type="NCBI Taxonomy" id="1392245"/>
    <lineage>
        <taxon>Eukaryota</taxon>
        <taxon>Fungi</taxon>
        <taxon>Dikarya</taxon>
        <taxon>Ascomycota</taxon>
        <taxon>Pezizomycotina</taxon>
        <taxon>Dothideomycetes</taxon>
        <taxon>Pleosporomycetidae</taxon>
        <taxon>Pleosporales</taxon>
        <taxon>Dothidotthiaceae</taxon>
        <taxon>Dothidotthia</taxon>
    </lineage>
</organism>
<evidence type="ECO:0000256" key="1">
    <source>
        <dbReference type="SAM" id="MobiDB-lite"/>
    </source>
</evidence>
<keyword evidence="3" id="KW-1185">Reference proteome</keyword>
<feature type="compositionally biased region" description="Basic and acidic residues" evidence="1">
    <location>
        <begin position="44"/>
        <end position="55"/>
    </location>
</feature>
<dbReference type="OrthoDB" id="3800363at2759"/>
<dbReference type="GeneID" id="54407250"/>
<gene>
    <name evidence="2" type="ORF">P153DRAFT_358627</name>
</gene>
<name>A0A6A6A7F4_9PLEO</name>
<sequence length="183" mass="20521">MTMKRINSLKSMTNISNLYPRTFRTPANAPCPRHCSTKSSDSSPRPETDDKDRVDLPQTSTGNMHYTDRVSGSNTHNVEVASPFRPTLEHDDAHSGPYGVEAPPCWSYMVTVTEIHVEIKIDSGDDDQTIKSKEVGHVPNRLPASDNEPGSRMKLQLRRPEYKLFVQVLPLNLLAPDTSIRHV</sequence>
<dbReference type="Proteomes" id="UP000799771">
    <property type="component" value="Unassembled WGS sequence"/>
</dbReference>
<feature type="compositionally biased region" description="Polar residues" evidence="1">
    <location>
        <begin position="57"/>
        <end position="76"/>
    </location>
</feature>
<dbReference type="EMBL" id="ML977510">
    <property type="protein sequence ID" value="KAF2127789.1"/>
    <property type="molecule type" value="Genomic_DNA"/>
</dbReference>
<proteinExistence type="predicted"/>
<dbReference type="RefSeq" id="XP_033522178.1">
    <property type="nucleotide sequence ID" value="XM_033666818.1"/>
</dbReference>
<feature type="region of interest" description="Disordered" evidence="1">
    <location>
        <begin position="20"/>
        <end position="76"/>
    </location>
</feature>
<dbReference type="AlphaFoldDB" id="A0A6A6A7F4"/>
<protein>
    <submittedName>
        <fullName evidence="2">Uncharacterized protein</fullName>
    </submittedName>
</protein>
<evidence type="ECO:0000313" key="2">
    <source>
        <dbReference type="EMBL" id="KAF2127789.1"/>
    </source>
</evidence>
<evidence type="ECO:0000313" key="3">
    <source>
        <dbReference type="Proteomes" id="UP000799771"/>
    </source>
</evidence>
<accession>A0A6A6A7F4</accession>